<feature type="compositionally biased region" description="Basic and acidic residues" evidence="1">
    <location>
        <begin position="21"/>
        <end position="32"/>
    </location>
</feature>
<accession>A0A6H5H310</accession>
<reference evidence="2 3" key="1">
    <citation type="submission" date="2020-02" db="EMBL/GenBank/DDBJ databases">
        <authorList>
            <person name="Ferguson B K."/>
        </authorList>
    </citation>
    <scope>NUCLEOTIDE SEQUENCE [LARGE SCALE GENOMIC DNA]</scope>
</reference>
<evidence type="ECO:0000313" key="2">
    <source>
        <dbReference type="EMBL" id="CAB0011514.1"/>
    </source>
</evidence>
<feature type="region of interest" description="Disordered" evidence="1">
    <location>
        <begin position="324"/>
        <end position="361"/>
    </location>
</feature>
<feature type="compositionally biased region" description="Low complexity" evidence="1">
    <location>
        <begin position="340"/>
        <end position="355"/>
    </location>
</feature>
<keyword evidence="3" id="KW-1185">Reference proteome</keyword>
<evidence type="ECO:0000313" key="3">
    <source>
        <dbReference type="Proteomes" id="UP000479000"/>
    </source>
</evidence>
<gene>
    <name evidence="2" type="ORF">NTEN_LOCUS16444</name>
</gene>
<feature type="compositionally biased region" description="Basic and acidic residues" evidence="1">
    <location>
        <begin position="157"/>
        <end position="170"/>
    </location>
</feature>
<dbReference type="AlphaFoldDB" id="A0A6H5H310"/>
<feature type="region of interest" description="Disordered" evidence="1">
    <location>
        <begin position="157"/>
        <end position="185"/>
    </location>
</feature>
<name>A0A6H5H310_9HEMI</name>
<organism evidence="2 3">
    <name type="scientific">Nesidiocoris tenuis</name>
    <dbReference type="NCBI Taxonomy" id="355587"/>
    <lineage>
        <taxon>Eukaryota</taxon>
        <taxon>Metazoa</taxon>
        <taxon>Ecdysozoa</taxon>
        <taxon>Arthropoda</taxon>
        <taxon>Hexapoda</taxon>
        <taxon>Insecta</taxon>
        <taxon>Pterygota</taxon>
        <taxon>Neoptera</taxon>
        <taxon>Paraneoptera</taxon>
        <taxon>Hemiptera</taxon>
        <taxon>Heteroptera</taxon>
        <taxon>Panheteroptera</taxon>
        <taxon>Cimicomorpha</taxon>
        <taxon>Miridae</taxon>
        <taxon>Dicyphina</taxon>
        <taxon>Nesidiocoris</taxon>
    </lineage>
</organism>
<feature type="region of interest" description="Disordered" evidence="1">
    <location>
        <begin position="18"/>
        <end position="39"/>
    </location>
</feature>
<dbReference type="Proteomes" id="UP000479000">
    <property type="component" value="Unassembled WGS sequence"/>
</dbReference>
<dbReference type="EMBL" id="CADCXU010024218">
    <property type="protein sequence ID" value="CAB0011514.1"/>
    <property type="molecule type" value="Genomic_DNA"/>
</dbReference>
<sequence length="678" mass="76302">MQTARRLDVRPLLLSWPNRGRRSDADPPERRQSCGSGGTKVLRRTERAKRKSDQTFRRELNLGENSEIGFGVALLFLGNVSNLNGAGFKTKRLNQYLIKFRDALPKSWEELTPHLNNIPTSKSKSSHGIDKAEKGKVEASTQWRAFEWNRDDGNAEDGMRSCRGRNERRVGTKGYEPTHSIRPRRNDPAHVAIRPQLRRKPLLAENDFPALLRQIPPIASRISESLCLCVRVGPFVGRWSLIGNTLRESIAIPPLRFALTRKKYSTELFTIFPSDTGPWNERRAARSIRARDVTASQGRAAASRVCVTSRRMRVLPCVQGRRRVSRCRGNGNDPPPQPSRRCAPTPTPPARATTPPCGPSPVRHLHHQPLVLRQQSSRLLGVYARSESDRTNHLDLFEFLLGIHVLLAVTSFRAFHKQALTLSAVVSTPLAYTGVTNMNPRRNEISRIVGPAAIIDGMIIIMPLEMTVKIHRNAEKLGIAAYPDELGRLELSRTQIDFVLAIKPLSSGALGKYMAIFLPSEYDKVDFRLLIWKHAIPKTSAGSDRRPSHRTKCAITVNDATRPGCGMFSRRNRTDDLIPSAMKKEGNARGPEGMRQTKIGATRSWLSRNGRPGAERHLLSFFCYVNSARRTIYTTALFGTSCISHYATALPHPLLPPERVFLLRDDFSFFQHLSRQWL</sequence>
<evidence type="ECO:0000256" key="1">
    <source>
        <dbReference type="SAM" id="MobiDB-lite"/>
    </source>
</evidence>
<protein>
    <submittedName>
        <fullName evidence="2">Uncharacterized protein</fullName>
    </submittedName>
</protein>
<proteinExistence type="predicted"/>